<keyword evidence="1 4" id="KW-0328">Glycosyltransferase</keyword>
<gene>
    <name evidence="4" type="ORF">SAMN02745753_02433</name>
</gene>
<dbReference type="GO" id="GO:0000162">
    <property type="term" value="P:L-tryptophan biosynthetic process"/>
    <property type="evidence" value="ECO:0007669"/>
    <property type="project" value="InterPro"/>
</dbReference>
<dbReference type="SUPFAM" id="SSF47648">
    <property type="entry name" value="Nucleoside phosphorylase/phosphoribosyltransferase N-terminal domain"/>
    <property type="match status" value="1"/>
</dbReference>
<dbReference type="Proteomes" id="UP000184517">
    <property type="component" value="Unassembled WGS sequence"/>
</dbReference>
<keyword evidence="5" id="KW-1185">Reference proteome</keyword>
<feature type="domain" description="Glycosyl transferase family 3 N-terminal" evidence="3">
    <location>
        <begin position="26"/>
        <end position="87"/>
    </location>
</feature>
<dbReference type="Gene3D" id="3.40.1030.10">
    <property type="entry name" value="Nucleoside phosphorylase/phosphoribosyltransferase catalytic domain"/>
    <property type="match status" value="1"/>
</dbReference>
<dbReference type="GO" id="GO:0005829">
    <property type="term" value="C:cytosol"/>
    <property type="evidence" value="ECO:0007669"/>
    <property type="project" value="TreeGrafter"/>
</dbReference>
<dbReference type="InterPro" id="IPR017459">
    <property type="entry name" value="Glycosyl_Trfase_fam3_N_dom"/>
</dbReference>
<dbReference type="SUPFAM" id="SSF52418">
    <property type="entry name" value="Nucleoside phosphorylase/phosphoribosyltransferase catalytic domain"/>
    <property type="match status" value="1"/>
</dbReference>
<dbReference type="Gene3D" id="1.20.970.10">
    <property type="entry name" value="Transferase, Pyrimidine Nucleoside Phosphorylase, Chain C"/>
    <property type="match status" value="1"/>
</dbReference>
<dbReference type="Pfam" id="PF02885">
    <property type="entry name" value="Glycos_trans_3N"/>
    <property type="match status" value="1"/>
</dbReference>
<evidence type="ECO:0000259" key="3">
    <source>
        <dbReference type="Pfam" id="PF02885"/>
    </source>
</evidence>
<evidence type="ECO:0000256" key="2">
    <source>
        <dbReference type="ARBA" id="ARBA00022679"/>
    </source>
</evidence>
<dbReference type="PANTHER" id="PTHR43285:SF2">
    <property type="entry name" value="ANTHRANILATE PHOSPHORIBOSYLTRANSFERASE"/>
    <property type="match status" value="1"/>
</dbReference>
<proteinExistence type="predicted"/>
<accession>A0A1M5DLR5</accession>
<dbReference type="AlphaFoldDB" id="A0A1M5DLR5"/>
<dbReference type="EMBL" id="FQVF01000010">
    <property type="protein sequence ID" value="SHF67824.1"/>
    <property type="molecule type" value="Genomic_DNA"/>
</dbReference>
<dbReference type="InterPro" id="IPR035902">
    <property type="entry name" value="Nuc_phospho_transferase"/>
</dbReference>
<evidence type="ECO:0000313" key="4">
    <source>
        <dbReference type="EMBL" id="SHF67824.1"/>
    </source>
</evidence>
<dbReference type="GO" id="GO:0004048">
    <property type="term" value="F:anthranilate phosphoribosyltransferase activity"/>
    <property type="evidence" value="ECO:0007669"/>
    <property type="project" value="InterPro"/>
</dbReference>
<organism evidence="4 5">
    <name type="scientific">Marinomonas polaris DSM 16579</name>
    <dbReference type="NCBI Taxonomy" id="1122206"/>
    <lineage>
        <taxon>Bacteria</taxon>
        <taxon>Pseudomonadati</taxon>
        <taxon>Pseudomonadota</taxon>
        <taxon>Gammaproteobacteria</taxon>
        <taxon>Oceanospirillales</taxon>
        <taxon>Oceanospirillaceae</taxon>
        <taxon>Marinomonas</taxon>
    </lineage>
</organism>
<keyword evidence="2 4" id="KW-0808">Transferase</keyword>
<name>A0A1M5DLR5_9GAMM</name>
<protein>
    <submittedName>
        <fullName evidence="4">Anthranilate phosphoribosyltransferase</fullName>
    </submittedName>
</protein>
<evidence type="ECO:0000256" key="1">
    <source>
        <dbReference type="ARBA" id="ARBA00022676"/>
    </source>
</evidence>
<dbReference type="RefSeq" id="WP_232617032.1">
    <property type="nucleotide sequence ID" value="NZ_FQVF01000010.1"/>
</dbReference>
<dbReference type="InterPro" id="IPR036320">
    <property type="entry name" value="Glycosyl_Trfase_fam3_N_dom_sf"/>
</dbReference>
<sequence length="349" mass="39062">MTDRATTSKATTSTTIRMSNDFTQYVKILGRGKKGARSLTLEEAEHAMSLMLSGNVAPEQSGAFWMLIRIREETVEETVGFTKATRQYLLKKQPLGINIDLDWPAYAGKRNELPWFLLAALALANTGVNIVMHGHMFDGENRMYVEHAISKLGLVVCNSKGQLKHELETSHFAYMPLAEIDESLGAMMDLKYVLGLRSPVNTVVRMMNPFFANNSVHGVFHRGYDQLHLAACEQLGDASVLVFRGGNGEAEVNPERDVTLGKWQDGMATWSDWPKAEKEHKRLKDNLDLSRLTDHWRGDQLDQFGGQAVRQTVASVAGLLYGVSSHEECLVLADDIWARRDKGYFDSIL</sequence>
<evidence type="ECO:0000313" key="5">
    <source>
        <dbReference type="Proteomes" id="UP000184517"/>
    </source>
</evidence>
<dbReference type="NCBIfam" id="NF006564">
    <property type="entry name" value="PRK09071.1"/>
    <property type="match status" value="1"/>
</dbReference>
<dbReference type="PANTHER" id="PTHR43285">
    <property type="entry name" value="ANTHRANILATE PHOSPHORIBOSYLTRANSFERASE"/>
    <property type="match status" value="1"/>
</dbReference>
<reference evidence="5" key="1">
    <citation type="submission" date="2016-11" db="EMBL/GenBank/DDBJ databases">
        <authorList>
            <person name="Varghese N."/>
            <person name="Submissions S."/>
        </authorList>
    </citation>
    <scope>NUCLEOTIDE SEQUENCE [LARGE SCALE GENOMIC DNA]</scope>
    <source>
        <strain evidence="5">DSM 16579</strain>
    </source>
</reference>
<dbReference type="InterPro" id="IPR005940">
    <property type="entry name" value="Anthranilate_Pribosyl_Tfrase"/>
</dbReference>
<dbReference type="STRING" id="1122206.SAMN02745753_02433"/>